<evidence type="ECO:0000313" key="2">
    <source>
        <dbReference type="Proteomes" id="UP000177458"/>
    </source>
</evidence>
<proteinExistence type="predicted"/>
<sequence length="474" mass="52801">MTREVNLIRPLRALYATHGYDPDADYWGVSHPADRARVITERNVSHTEVLSALPYTIAATYGGGTDEFYAAEIFSILGQNANIIAADQLRGGLDGRNGSWEYYSPEATRKIAWGIRYMLSAKRYSRFFDRCPEFRETLLALYDLKEETDPDILLEKALKIEHLAAAGHVRGQPVLFADLDTSYLIGDQKLGEKWPMWLMNLLLVYSLPSELKSFADRVNEDAWQTACEAYDVGSNLKRPDNIIGFKIGSGFELFSEMMGMSLRKKGVFIDWSMLAKHVKRWGITSRLFGTSGTEEMFSPYFWAMQVHENGHFVRESTRDNNSPPTTQIFEEVLQDAFSVSGVLRKIASGGYADPRSFNRIFQPLPTVAVMVSEFVDGLPCEGDAVGMGIYDGYKLSAAVVLNALTQNGVVRVGGERSILGVDASPEKLIRAANYLSSIFSGLLRNDPNVSGAVLTERANRVSQSIAMLFSNDRS</sequence>
<evidence type="ECO:0000313" key="1">
    <source>
        <dbReference type="EMBL" id="OGC49630.1"/>
    </source>
</evidence>
<comment type="caution">
    <text evidence="1">The sequence shown here is derived from an EMBL/GenBank/DDBJ whole genome shotgun (WGS) entry which is preliminary data.</text>
</comment>
<organism evidence="1 2">
    <name type="scientific">candidate division WWE3 bacterium RIFCSPLOWO2_01_FULL_37_15</name>
    <dbReference type="NCBI Taxonomy" id="1802622"/>
    <lineage>
        <taxon>Bacteria</taxon>
        <taxon>Katanobacteria</taxon>
    </lineage>
</organism>
<dbReference type="Proteomes" id="UP000177458">
    <property type="component" value="Unassembled WGS sequence"/>
</dbReference>
<reference evidence="1 2" key="1">
    <citation type="journal article" date="2016" name="Nat. Commun.">
        <title>Thousands of microbial genomes shed light on interconnected biogeochemical processes in an aquifer system.</title>
        <authorList>
            <person name="Anantharaman K."/>
            <person name="Brown C.T."/>
            <person name="Hug L.A."/>
            <person name="Sharon I."/>
            <person name="Castelle C.J."/>
            <person name="Probst A.J."/>
            <person name="Thomas B.C."/>
            <person name="Singh A."/>
            <person name="Wilkins M.J."/>
            <person name="Karaoz U."/>
            <person name="Brodie E.L."/>
            <person name="Williams K.H."/>
            <person name="Hubbard S.S."/>
            <person name="Banfield J.F."/>
        </authorList>
    </citation>
    <scope>NUCLEOTIDE SEQUENCE [LARGE SCALE GENOMIC DNA]</scope>
</reference>
<gene>
    <name evidence="1" type="ORF">A3A69_00125</name>
</gene>
<accession>A0A1F4UXQ9</accession>
<dbReference type="AlphaFoldDB" id="A0A1F4UXQ9"/>
<dbReference type="EMBL" id="MEVF01000017">
    <property type="protein sequence ID" value="OGC49630.1"/>
    <property type="molecule type" value="Genomic_DNA"/>
</dbReference>
<name>A0A1F4UXQ9_UNCKA</name>
<protein>
    <submittedName>
        <fullName evidence="1">Uncharacterized protein</fullName>
    </submittedName>
</protein>